<proteinExistence type="predicted"/>
<dbReference type="EMBL" id="JAUYZK010000010">
    <property type="protein sequence ID" value="MDP2539469.1"/>
    <property type="molecule type" value="Genomic_DNA"/>
</dbReference>
<organism evidence="2 3">
    <name type="scientific">Helicobacter cappadocius</name>
    <dbReference type="NCBI Taxonomy" id="3063998"/>
    <lineage>
        <taxon>Bacteria</taxon>
        <taxon>Pseudomonadati</taxon>
        <taxon>Campylobacterota</taxon>
        <taxon>Epsilonproteobacteria</taxon>
        <taxon>Campylobacterales</taxon>
        <taxon>Helicobacteraceae</taxon>
        <taxon>Helicobacter</taxon>
    </lineage>
</organism>
<keyword evidence="1" id="KW-0812">Transmembrane</keyword>
<protein>
    <submittedName>
        <fullName evidence="2">Uncharacterized protein</fullName>
    </submittedName>
</protein>
<sequence>MFFLAAMIAKERLKSTDFSMVFLVTLALFLWLGSRVQKFLPDGYFWAMNMGVVFCSIMSAMILISVFWILLGRNKQGI</sequence>
<evidence type="ECO:0000256" key="1">
    <source>
        <dbReference type="SAM" id="Phobius"/>
    </source>
</evidence>
<dbReference type="RefSeq" id="WP_305520927.1">
    <property type="nucleotide sequence ID" value="NZ_JAUYZK010000010.1"/>
</dbReference>
<dbReference type="AlphaFoldDB" id="A0AA90PLP9"/>
<reference evidence="3" key="1">
    <citation type="journal article" date="2024" name="Syst. Appl. Microbiol.">
        <title>Helicobacter cappadocius sp. nov., from lizards: The first psychrotrophic Helicobacter species.</title>
        <authorList>
            <person name="Aydin F."/>
            <person name="Tarhane S."/>
            <person name="Karakaya E."/>
            <person name="Abay S."/>
            <person name="Kayman T."/>
            <person name="Guran O."/>
            <person name="Bozkurt E."/>
            <person name="Uzum N."/>
            <person name="Avci A."/>
            <person name="Olgun K."/>
            <person name="Jablonski D."/>
            <person name="Guran C."/>
            <person name="Burcin Saticioglu I."/>
        </authorList>
    </citation>
    <scope>NUCLEOTIDE SEQUENCE [LARGE SCALE GENOMIC DNA]</scope>
    <source>
        <strain evidence="3">faydin-H76</strain>
    </source>
</reference>
<feature type="transmembrane region" description="Helical" evidence="1">
    <location>
        <begin position="46"/>
        <end position="71"/>
    </location>
</feature>
<dbReference type="Proteomes" id="UP001177258">
    <property type="component" value="Unassembled WGS sequence"/>
</dbReference>
<evidence type="ECO:0000313" key="2">
    <source>
        <dbReference type="EMBL" id="MDP2539469.1"/>
    </source>
</evidence>
<comment type="caution">
    <text evidence="2">The sequence shown here is derived from an EMBL/GenBank/DDBJ whole genome shotgun (WGS) entry which is preliminary data.</text>
</comment>
<accession>A0AA90PLP9</accession>
<name>A0AA90PLP9_9HELI</name>
<keyword evidence="1" id="KW-1133">Transmembrane helix</keyword>
<evidence type="ECO:0000313" key="3">
    <source>
        <dbReference type="Proteomes" id="UP001177258"/>
    </source>
</evidence>
<keyword evidence="1" id="KW-0472">Membrane</keyword>
<gene>
    <name evidence="2" type="ORF">Q5I06_06745</name>
</gene>